<sequence>MFLITGATGTTGGLVRSLLLERGADVRGMTRDPTRPDDVHGDYDDPGSLVAALTGVEAAYLVPASQTAEHDVNFVAAAREAGVRRIVRLSAIGTGEEWEGEVIAPWHLAGEEAVRDSGLEWTVLRPSSFATNLTREPVHNLTGDVPQAVIDPRDVAAVAVEALTTSAHHGRLYTLTGPAALSVPEQVAILGAARGRPVEVVDVDPAAFDPAWRNGVLWSRSGRNAVVTDDVSRVLGRPAGSFERWAREVGATA</sequence>
<dbReference type="RefSeq" id="WP_015099882.1">
    <property type="nucleotide sequence ID" value="NC_019673.1"/>
</dbReference>
<dbReference type="Gene3D" id="3.90.25.10">
    <property type="entry name" value="UDP-galactose 4-epimerase, domain 1"/>
    <property type="match status" value="1"/>
</dbReference>
<dbReference type="HOGENOM" id="CLU_007383_10_6_11"/>
<dbReference type="SUPFAM" id="SSF51735">
    <property type="entry name" value="NAD(P)-binding Rossmann-fold domains"/>
    <property type="match status" value="1"/>
</dbReference>
<feature type="domain" description="NAD(P)-binding" evidence="1">
    <location>
        <begin position="6"/>
        <end position="164"/>
    </location>
</feature>
<proteinExistence type="predicted"/>
<dbReference type="PANTHER" id="PTHR43162:SF1">
    <property type="entry name" value="PRESTALK A DIFFERENTIATION PROTEIN A"/>
    <property type="match status" value="1"/>
</dbReference>
<dbReference type="AlphaFoldDB" id="K0JQP7"/>
<accession>K0JQP7</accession>
<keyword evidence="3" id="KW-1185">Reference proteome</keyword>
<evidence type="ECO:0000313" key="2">
    <source>
        <dbReference type="EMBL" id="CCH29770.1"/>
    </source>
</evidence>
<name>K0JQP7_SACES</name>
<evidence type="ECO:0000313" key="3">
    <source>
        <dbReference type="Proteomes" id="UP000006281"/>
    </source>
</evidence>
<dbReference type="Proteomes" id="UP000006281">
    <property type="component" value="Chromosome"/>
</dbReference>
<organism evidence="2 3">
    <name type="scientific">Saccharothrix espanaensis (strain ATCC 51144 / DSM 44229 / JCM 9112 / NBRC 15066 / NRRL 15764)</name>
    <dbReference type="NCBI Taxonomy" id="1179773"/>
    <lineage>
        <taxon>Bacteria</taxon>
        <taxon>Bacillati</taxon>
        <taxon>Actinomycetota</taxon>
        <taxon>Actinomycetes</taxon>
        <taxon>Pseudonocardiales</taxon>
        <taxon>Pseudonocardiaceae</taxon>
        <taxon>Saccharothrix</taxon>
    </lineage>
</organism>
<dbReference type="PANTHER" id="PTHR43162">
    <property type="match status" value="1"/>
</dbReference>
<dbReference type="InterPro" id="IPR016040">
    <property type="entry name" value="NAD(P)-bd_dom"/>
</dbReference>
<gene>
    <name evidence="2" type="ordered locus">BN6_24560</name>
</gene>
<dbReference type="KEGG" id="sesp:BN6_24560"/>
<dbReference type="Gene3D" id="3.40.50.720">
    <property type="entry name" value="NAD(P)-binding Rossmann-like Domain"/>
    <property type="match status" value="1"/>
</dbReference>
<dbReference type="BioCyc" id="SESP1179773:BN6_RS11945-MONOMER"/>
<dbReference type="STRING" id="1179773.BN6_24560"/>
<protein>
    <submittedName>
        <fullName evidence="2">NmrA family protein</fullName>
    </submittedName>
</protein>
<dbReference type="OrthoDB" id="3207931at2"/>
<dbReference type="InterPro" id="IPR036291">
    <property type="entry name" value="NAD(P)-bd_dom_sf"/>
</dbReference>
<dbReference type="eggNOG" id="COG0702">
    <property type="taxonomic scope" value="Bacteria"/>
</dbReference>
<dbReference type="Pfam" id="PF13460">
    <property type="entry name" value="NAD_binding_10"/>
    <property type="match status" value="1"/>
</dbReference>
<dbReference type="InterPro" id="IPR051604">
    <property type="entry name" value="Ergot_Alk_Oxidoreductase"/>
</dbReference>
<evidence type="ECO:0000259" key="1">
    <source>
        <dbReference type="Pfam" id="PF13460"/>
    </source>
</evidence>
<dbReference type="PATRIC" id="fig|1179773.3.peg.2457"/>
<dbReference type="EMBL" id="HE804045">
    <property type="protein sequence ID" value="CCH29770.1"/>
    <property type="molecule type" value="Genomic_DNA"/>
</dbReference>
<reference evidence="2 3" key="1">
    <citation type="journal article" date="2012" name="BMC Genomics">
        <title>Complete genome sequence of Saccharothrix espanaensis DSM 44229T and comparison to the other completely sequenced Pseudonocardiaceae.</title>
        <authorList>
            <person name="Strobel T."/>
            <person name="Al-Dilaimi A."/>
            <person name="Blom J."/>
            <person name="Gessner A."/>
            <person name="Kalinowski J."/>
            <person name="Luzhetska M."/>
            <person name="Puhler A."/>
            <person name="Szczepanowski R."/>
            <person name="Bechthold A."/>
            <person name="Ruckert C."/>
        </authorList>
    </citation>
    <scope>NUCLEOTIDE SEQUENCE [LARGE SCALE GENOMIC DNA]</scope>
    <source>
        <strain evidence="3">ATCC 51144 / DSM 44229 / JCM 9112 / NBRC 15066 / NRRL 15764</strain>
    </source>
</reference>